<proteinExistence type="predicted"/>
<evidence type="ECO:0000313" key="1">
    <source>
        <dbReference type="EMBL" id="MCV2885685.1"/>
    </source>
</evidence>
<name>A0ABT3AAJ9_9ALTE</name>
<keyword evidence="2" id="KW-1185">Reference proteome</keyword>
<gene>
    <name evidence="1" type="ORF">OE749_13385</name>
</gene>
<dbReference type="RefSeq" id="WP_263712973.1">
    <property type="nucleotide sequence ID" value="NZ_JAOWKX010000007.1"/>
</dbReference>
<evidence type="ECO:0008006" key="3">
    <source>
        <dbReference type="Google" id="ProtNLM"/>
    </source>
</evidence>
<reference evidence="1 2" key="1">
    <citation type="submission" date="2022-10" db="EMBL/GenBank/DDBJ databases">
        <title>Aestuariibacter sp. AA17 isolated from Montipora capitata coral fragment.</title>
        <authorList>
            <person name="Emsley S.A."/>
            <person name="Pfannmuller K.M."/>
            <person name="Loughran R.M."/>
            <person name="Shlafstein M."/>
            <person name="Papke E."/>
            <person name="Saw J.H."/>
            <person name="Ushijima B."/>
            <person name="Videau P."/>
        </authorList>
    </citation>
    <scope>NUCLEOTIDE SEQUENCE [LARGE SCALE GENOMIC DNA]</scope>
    <source>
        <strain evidence="1 2">AA17</strain>
    </source>
</reference>
<protein>
    <recommendedName>
        <fullName evidence="3">Thioredoxin domain-containing protein</fullName>
    </recommendedName>
</protein>
<accession>A0ABT3AAJ9</accession>
<comment type="caution">
    <text evidence="1">The sequence shown here is derived from an EMBL/GenBank/DDBJ whole genome shotgun (WGS) entry which is preliminary data.</text>
</comment>
<dbReference type="Proteomes" id="UP001652504">
    <property type="component" value="Unassembled WGS sequence"/>
</dbReference>
<dbReference type="EMBL" id="JAOWKX010000007">
    <property type="protein sequence ID" value="MCV2885685.1"/>
    <property type="molecule type" value="Genomic_DNA"/>
</dbReference>
<organism evidence="1 2">
    <name type="scientific">Fluctibacter corallii</name>
    <dbReference type="NCBI Taxonomy" id="2984329"/>
    <lineage>
        <taxon>Bacteria</taxon>
        <taxon>Pseudomonadati</taxon>
        <taxon>Pseudomonadota</taxon>
        <taxon>Gammaproteobacteria</taxon>
        <taxon>Alteromonadales</taxon>
        <taxon>Alteromonadaceae</taxon>
        <taxon>Fluctibacter</taxon>
    </lineage>
</organism>
<sequence length="179" mass="20279">MNDNELLILLAIISSLTALNLALNVKLIRHFLHHEEAPMQRIIEDEEFPVLTATQLSSDAPLAIPRQHVDTAAVFLQTNCPKCKSKLPMLEQMILRSDDANVTIQILVHDQMPKLDKFFQSSSLQPHIAVLSYQDYLRINRHEVSPAYVFISEQKTIEAQGLVGDDGWRYFEDNVLGSA</sequence>
<evidence type="ECO:0000313" key="2">
    <source>
        <dbReference type="Proteomes" id="UP001652504"/>
    </source>
</evidence>